<evidence type="ECO:0000256" key="1">
    <source>
        <dbReference type="SAM" id="Phobius"/>
    </source>
</evidence>
<keyword evidence="1" id="KW-0812">Transmembrane</keyword>
<evidence type="ECO:0000313" key="3">
    <source>
        <dbReference type="Proteomes" id="UP000008311"/>
    </source>
</evidence>
<accession>B9SDM8</accession>
<dbReference type="FunCoup" id="B9SDM8">
    <property type="interactions" value="84"/>
</dbReference>
<organism evidence="2 3">
    <name type="scientific">Ricinus communis</name>
    <name type="common">Castor bean</name>
    <dbReference type="NCBI Taxonomy" id="3988"/>
    <lineage>
        <taxon>Eukaryota</taxon>
        <taxon>Viridiplantae</taxon>
        <taxon>Streptophyta</taxon>
        <taxon>Embryophyta</taxon>
        <taxon>Tracheophyta</taxon>
        <taxon>Spermatophyta</taxon>
        <taxon>Magnoliopsida</taxon>
        <taxon>eudicotyledons</taxon>
        <taxon>Gunneridae</taxon>
        <taxon>Pentapetalae</taxon>
        <taxon>rosids</taxon>
        <taxon>fabids</taxon>
        <taxon>Malpighiales</taxon>
        <taxon>Euphorbiaceae</taxon>
        <taxon>Acalyphoideae</taxon>
        <taxon>Acalypheae</taxon>
        <taxon>Ricinus</taxon>
    </lineage>
</organism>
<evidence type="ECO:0000313" key="2">
    <source>
        <dbReference type="EMBL" id="EEF38307.1"/>
    </source>
</evidence>
<protein>
    <submittedName>
        <fullName evidence="2">Uncharacterized protein</fullName>
    </submittedName>
</protein>
<dbReference type="InParanoid" id="B9SDM8"/>
<keyword evidence="3" id="KW-1185">Reference proteome</keyword>
<sequence length="145" mass="16349">MSIPNTNSTMGLGFMAAFAVSGSVVLIARQVHKRLVSDFMKKIECELMGRRLSLSSSSCQEKKRVRFAENVIEPSGNNKEYRNKNLVRISEGDNVLKIMEDVKINQRNYGHGAKLMEAMPLNRQVLYKGILEYRTLKGCNDFSSA</sequence>
<reference evidence="3" key="1">
    <citation type="journal article" date="2010" name="Nat. Biotechnol.">
        <title>Draft genome sequence of the oilseed species Ricinus communis.</title>
        <authorList>
            <person name="Chan A.P."/>
            <person name="Crabtree J."/>
            <person name="Zhao Q."/>
            <person name="Lorenzi H."/>
            <person name="Orvis J."/>
            <person name="Puiu D."/>
            <person name="Melake-Berhan A."/>
            <person name="Jones K.M."/>
            <person name="Redman J."/>
            <person name="Chen G."/>
            <person name="Cahoon E.B."/>
            <person name="Gedil M."/>
            <person name="Stanke M."/>
            <person name="Haas B.J."/>
            <person name="Wortman J.R."/>
            <person name="Fraser-Liggett C.M."/>
            <person name="Ravel J."/>
            <person name="Rabinowicz P.D."/>
        </authorList>
    </citation>
    <scope>NUCLEOTIDE SEQUENCE [LARGE SCALE GENOMIC DNA]</scope>
    <source>
        <strain evidence="3">cv. Hale</strain>
    </source>
</reference>
<keyword evidence="1" id="KW-0472">Membrane</keyword>
<dbReference type="eggNOG" id="ENOG502S4F7">
    <property type="taxonomic scope" value="Eukaryota"/>
</dbReference>
<name>B9SDM8_RICCO</name>
<keyword evidence="1" id="KW-1133">Transmembrane helix</keyword>
<dbReference type="EMBL" id="EQ973928">
    <property type="protein sequence ID" value="EEF38307.1"/>
    <property type="molecule type" value="Genomic_DNA"/>
</dbReference>
<dbReference type="PANTHER" id="PTHR33564:SF8">
    <property type="entry name" value="TRANSMEMBRANE PROTEIN"/>
    <property type="match status" value="1"/>
</dbReference>
<dbReference type="STRING" id="3988.B9SDM8"/>
<gene>
    <name evidence="2" type="ORF">RCOM_0422530</name>
</gene>
<feature type="transmembrane region" description="Helical" evidence="1">
    <location>
        <begin position="12"/>
        <end position="32"/>
    </location>
</feature>
<dbReference type="Proteomes" id="UP000008311">
    <property type="component" value="Unassembled WGS sequence"/>
</dbReference>
<proteinExistence type="predicted"/>
<dbReference type="AlphaFoldDB" id="B9SDM8"/>
<dbReference type="PANTHER" id="PTHR33564">
    <property type="entry name" value="TRANSMEMBRANE PROTEIN"/>
    <property type="match status" value="1"/>
</dbReference>